<name>A0A1G4SPA8_9CAUL</name>
<accession>A0A1G4SPA8</accession>
<evidence type="ECO:0000313" key="3">
    <source>
        <dbReference type="EMBL" id="SCW70993.1"/>
    </source>
</evidence>
<feature type="domain" description="Putative zinc-finger" evidence="2">
    <location>
        <begin position="9"/>
        <end position="39"/>
    </location>
</feature>
<dbReference type="InterPro" id="IPR012807">
    <property type="entry name" value="Anti-sigma_ChrR"/>
</dbReference>
<evidence type="ECO:0000259" key="2">
    <source>
        <dbReference type="Pfam" id="PF13490"/>
    </source>
</evidence>
<dbReference type="Pfam" id="PF13490">
    <property type="entry name" value="zf-HC2"/>
    <property type="match status" value="1"/>
</dbReference>
<dbReference type="Proteomes" id="UP000199150">
    <property type="component" value="Unassembled WGS sequence"/>
</dbReference>
<dbReference type="EMBL" id="FMTS01000005">
    <property type="protein sequence ID" value="SCW70993.1"/>
    <property type="molecule type" value="Genomic_DNA"/>
</dbReference>
<reference evidence="4" key="1">
    <citation type="submission" date="2016-10" db="EMBL/GenBank/DDBJ databases">
        <authorList>
            <person name="Varghese N."/>
            <person name="Submissions S."/>
        </authorList>
    </citation>
    <scope>NUCLEOTIDE SEQUENCE [LARGE SCALE GENOMIC DNA]</scope>
    <source>
        <strain evidence="4">CGMCC 1.3431</strain>
    </source>
</reference>
<feature type="domain" description="ChrR-like cupin" evidence="1">
    <location>
        <begin position="116"/>
        <end position="203"/>
    </location>
</feature>
<dbReference type="Gene3D" id="1.10.10.1320">
    <property type="entry name" value="Anti-sigma factor, zinc-finger domain"/>
    <property type="match status" value="1"/>
</dbReference>
<evidence type="ECO:0000313" key="4">
    <source>
        <dbReference type="Proteomes" id="UP000199150"/>
    </source>
</evidence>
<dbReference type="InterPro" id="IPR014710">
    <property type="entry name" value="RmlC-like_jellyroll"/>
</dbReference>
<dbReference type="InterPro" id="IPR011051">
    <property type="entry name" value="RmlC_Cupin_sf"/>
</dbReference>
<dbReference type="AlphaFoldDB" id="A0A1G4SPA8"/>
<proteinExistence type="predicted"/>
<dbReference type="InterPro" id="IPR025979">
    <property type="entry name" value="ChrR-like_cupin_dom"/>
</dbReference>
<dbReference type="InterPro" id="IPR027383">
    <property type="entry name" value="Znf_put"/>
</dbReference>
<organism evidence="3 4">
    <name type="scientific">Asticcacaulis taihuensis</name>
    <dbReference type="NCBI Taxonomy" id="260084"/>
    <lineage>
        <taxon>Bacteria</taxon>
        <taxon>Pseudomonadati</taxon>
        <taxon>Pseudomonadota</taxon>
        <taxon>Alphaproteobacteria</taxon>
        <taxon>Caulobacterales</taxon>
        <taxon>Caulobacteraceae</taxon>
        <taxon>Asticcacaulis</taxon>
    </lineage>
</organism>
<dbReference type="Pfam" id="PF12973">
    <property type="entry name" value="Cupin_7"/>
    <property type="match status" value="1"/>
</dbReference>
<dbReference type="STRING" id="260084.SAMN02927928_2794"/>
<evidence type="ECO:0000259" key="1">
    <source>
        <dbReference type="Pfam" id="PF12973"/>
    </source>
</evidence>
<dbReference type="OrthoDB" id="2988517at2"/>
<sequence>MSAIHHPGEDLLWDYFRGALAPGLRLSVSTHLDLCPQCRDDLRVFTAIGGALLETTEGVAMSDNALDLALARIERPVDLPEVSDAPAPARRPAFLEGFELPPSLQSAEIRGRYFVAPGVWMAPIALPGEPRAAKTYLMCVKAGMEMPEHTHRGREITVMLQGQYRDHKGLYQRGDFTQCDEADDRHMPVMMGDVDCLCLVAQEAAIIPKTWLGWLLKPIARI</sequence>
<dbReference type="InterPro" id="IPR041916">
    <property type="entry name" value="Anti_sigma_zinc_sf"/>
</dbReference>
<dbReference type="RefSeq" id="WP_090649172.1">
    <property type="nucleotide sequence ID" value="NZ_CBCRYE010000003.1"/>
</dbReference>
<protein>
    <submittedName>
        <fullName evidence="3">Anti-ECFsigma factor, ChrR</fullName>
    </submittedName>
</protein>
<gene>
    <name evidence="3" type="ORF">SAMN02927928_2794</name>
</gene>
<dbReference type="SUPFAM" id="SSF51182">
    <property type="entry name" value="RmlC-like cupins"/>
    <property type="match status" value="1"/>
</dbReference>
<dbReference type="NCBIfam" id="TIGR02451">
    <property type="entry name" value="anti_sig_ChrR"/>
    <property type="match status" value="1"/>
</dbReference>
<dbReference type="Gene3D" id="2.60.120.10">
    <property type="entry name" value="Jelly Rolls"/>
    <property type="match status" value="1"/>
</dbReference>
<keyword evidence="4" id="KW-1185">Reference proteome</keyword>
<dbReference type="CDD" id="cd20301">
    <property type="entry name" value="cupin_ChrR"/>
    <property type="match status" value="1"/>
</dbReference>